<gene>
    <name evidence="3" type="ORF">RJ640_005743</name>
</gene>
<name>A0AA88RY85_9ASTE</name>
<feature type="compositionally biased region" description="Basic and acidic residues" evidence="1">
    <location>
        <begin position="371"/>
        <end position="381"/>
    </location>
</feature>
<reference evidence="3" key="1">
    <citation type="submission" date="2022-12" db="EMBL/GenBank/DDBJ databases">
        <title>Draft genome assemblies for two species of Escallonia (Escalloniales).</title>
        <authorList>
            <person name="Chanderbali A."/>
            <person name="Dervinis C."/>
            <person name="Anghel I."/>
            <person name="Soltis D."/>
            <person name="Soltis P."/>
            <person name="Zapata F."/>
        </authorList>
    </citation>
    <scope>NUCLEOTIDE SEQUENCE</scope>
    <source>
        <strain evidence="3">UCBG92.1500</strain>
        <tissue evidence="3">Leaf</tissue>
    </source>
</reference>
<protein>
    <recommendedName>
        <fullName evidence="2">F-box domain-containing protein</fullName>
    </recommendedName>
</protein>
<dbReference type="InterPro" id="IPR013187">
    <property type="entry name" value="F-box-assoc_dom_typ3"/>
</dbReference>
<dbReference type="PANTHER" id="PTHR31672:SF13">
    <property type="entry name" value="F-BOX PROTEIN CPR30-LIKE"/>
    <property type="match status" value="1"/>
</dbReference>
<dbReference type="SUPFAM" id="SSF81383">
    <property type="entry name" value="F-box domain"/>
    <property type="match status" value="1"/>
</dbReference>
<proteinExistence type="predicted"/>
<accession>A0AA88RY85</accession>
<dbReference type="InterPro" id="IPR036047">
    <property type="entry name" value="F-box-like_dom_sf"/>
</dbReference>
<sequence length="580" mass="65436">MDPQPAEDLNLPADIIRNILTRLPAKFLMQFRCVSKRWGAVIDSPEFIKEHLNRSVATGANLHLILRGESGNFYSAKVASLDCVVQLKVEFDARFTLSGSCNGLLLLETGRDEIFLFNPSTRKYKKLPNPLIPDPGYLESTFICYGFGYDPVCDDYKVFLVIEFRDGDDKWIKSETRVYSLKSNSWKCLRDFPYILPYKSVNGVHVKGAVHMVVAFGRENLPLGREIVAFDLGTEEYRTVTKPDYEEKNWLGMIADVLGGCLCLTVFYFEYRVDVWVMKEYGVKESWVKLVTLAPPMVKDYVTLAPIAYSTDGKEVLYQKGITLFWYDLEKQTVRKASVRGLSRFYCAGTCVGSLVPLDSDGETANRKKQREQEGKFGDIKKQQGEEGKICEIKKQLGQEGKVDEIIKQQGEEAKIGEIKKQQGQGGKISEIKKQQGEEGKIAEIEKLQGQEGKISEIKKQQGEEGKIGEIKKQQGEEGKIGEIKKQQGQEGGKISEIKKQQGEEGKIGEIKMQQGQGGKISEIKKQQGEEGQIGEIKKLQGQEGKISEIKKQQGQEGKIGEIKKQQEEEKTNVKKKKKR</sequence>
<dbReference type="PANTHER" id="PTHR31672">
    <property type="entry name" value="BNACNNG10540D PROTEIN"/>
    <property type="match status" value="1"/>
</dbReference>
<dbReference type="Gene3D" id="1.20.1280.50">
    <property type="match status" value="1"/>
</dbReference>
<feature type="region of interest" description="Disordered" evidence="1">
    <location>
        <begin position="457"/>
        <end position="580"/>
    </location>
</feature>
<dbReference type="Pfam" id="PF08268">
    <property type="entry name" value="FBA_3"/>
    <property type="match status" value="1"/>
</dbReference>
<organism evidence="3 4">
    <name type="scientific">Escallonia rubra</name>
    <dbReference type="NCBI Taxonomy" id="112253"/>
    <lineage>
        <taxon>Eukaryota</taxon>
        <taxon>Viridiplantae</taxon>
        <taxon>Streptophyta</taxon>
        <taxon>Embryophyta</taxon>
        <taxon>Tracheophyta</taxon>
        <taxon>Spermatophyta</taxon>
        <taxon>Magnoliopsida</taxon>
        <taxon>eudicotyledons</taxon>
        <taxon>Gunneridae</taxon>
        <taxon>Pentapetalae</taxon>
        <taxon>asterids</taxon>
        <taxon>campanulids</taxon>
        <taxon>Escalloniales</taxon>
        <taxon>Escalloniaceae</taxon>
        <taxon>Escallonia</taxon>
    </lineage>
</organism>
<dbReference type="CDD" id="cd22157">
    <property type="entry name" value="F-box_AtFBW1-like"/>
    <property type="match status" value="1"/>
</dbReference>
<comment type="caution">
    <text evidence="3">The sequence shown here is derived from an EMBL/GenBank/DDBJ whole genome shotgun (WGS) entry which is preliminary data.</text>
</comment>
<evidence type="ECO:0000256" key="1">
    <source>
        <dbReference type="SAM" id="MobiDB-lite"/>
    </source>
</evidence>
<dbReference type="InterPro" id="IPR017451">
    <property type="entry name" value="F-box-assoc_interact_dom"/>
</dbReference>
<evidence type="ECO:0000313" key="4">
    <source>
        <dbReference type="Proteomes" id="UP001187471"/>
    </source>
</evidence>
<dbReference type="Proteomes" id="UP001187471">
    <property type="component" value="Unassembled WGS sequence"/>
</dbReference>
<feature type="compositionally biased region" description="Basic and acidic residues" evidence="1">
    <location>
        <begin position="536"/>
        <end position="573"/>
    </location>
</feature>
<dbReference type="InterPro" id="IPR001810">
    <property type="entry name" value="F-box_dom"/>
</dbReference>
<dbReference type="SMART" id="SM00256">
    <property type="entry name" value="FBOX"/>
    <property type="match status" value="1"/>
</dbReference>
<dbReference type="AlphaFoldDB" id="A0AA88RY85"/>
<dbReference type="Pfam" id="PF00646">
    <property type="entry name" value="F-box"/>
    <property type="match status" value="1"/>
</dbReference>
<dbReference type="InterPro" id="IPR050796">
    <property type="entry name" value="SCF_F-box_component"/>
</dbReference>
<dbReference type="NCBIfam" id="TIGR01640">
    <property type="entry name" value="F_box_assoc_1"/>
    <property type="match status" value="1"/>
</dbReference>
<evidence type="ECO:0000259" key="2">
    <source>
        <dbReference type="PROSITE" id="PS50181"/>
    </source>
</evidence>
<feature type="compositionally biased region" description="Basic and acidic residues" evidence="1">
    <location>
        <begin position="457"/>
        <end position="510"/>
    </location>
</feature>
<evidence type="ECO:0000313" key="3">
    <source>
        <dbReference type="EMBL" id="KAK2992256.1"/>
    </source>
</evidence>
<feature type="region of interest" description="Disordered" evidence="1">
    <location>
        <begin position="362"/>
        <end position="381"/>
    </location>
</feature>
<dbReference type="PROSITE" id="PS50181">
    <property type="entry name" value="FBOX"/>
    <property type="match status" value="1"/>
</dbReference>
<feature type="domain" description="F-box" evidence="2">
    <location>
        <begin position="5"/>
        <end position="51"/>
    </location>
</feature>
<dbReference type="EMBL" id="JAVXUO010000425">
    <property type="protein sequence ID" value="KAK2992256.1"/>
    <property type="molecule type" value="Genomic_DNA"/>
</dbReference>
<keyword evidence="4" id="KW-1185">Reference proteome</keyword>